<dbReference type="Pfam" id="PF05056">
    <property type="entry name" value="DUF674"/>
    <property type="match status" value="1"/>
</dbReference>
<reference evidence="1 2" key="1">
    <citation type="journal article" date="2017" name="Nat. Commun.">
        <title>Genome assembly with in vitro proximity ligation data and whole-genome triplication in lettuce.</title>
        <authorList>
            <person name="Reyes-Chin-Wo S."/>
            <person name="Wang Z."/>
            <person name="Yang X."/>
            <person name="Kozik A."/>
            <person name="Arikit S."/>
            <person name="Song C."/>
            <person name="Xia L."/>
            <person name="Froenicke L."/>
            <person name="Lavelle D.O."/>
            <person name="Truco M.J."/>
            <person name="Xia R."/>
            <person name="Zhu S."/>
            <person name="Xu C."/>
            <person name="Xu H."/>
            <person name="Xu X."/>
            <person name="Cox K."/>
            <person name="Korf I."/>
            <person name="Meyers B.C."/>
            <person name="Michelmore R.W."/>
        </authorList>
    </citation>
    <scope>NUCLEOTIDE SEQUENCE [LARGE SCALE GENOMIC DNA]</scope>
    <source>
        <strain evidence="2">cv. Salinas</strain>
        <tissue evidence="1">Seedlings</tissue>
    </source>
</reference>
<comment type="caution">
    <text evidence="1">The sequence shown here is derived from an EMBL/GenBank/DDBJ whole genome shotgun (WGS) entry which is preliminary data.</text>
</comment>
<dbReference type="EMBL" id="NBSK02000008">
    <property type="protein sequence ID" value="KAJ0189760.1"/>
    <property type="molecule type" value="Genomic_DNA"/>
</dbReference>
<dbReference type="InterPro" id="IPR007750">
    <property type="entry name" value="DUF674"/>
</dbReference>
<dbReference type="Proteomes" id="UP000235145">
    <property type="component" value="Unassembled WGS sequence"/>
</dbReference>
<evidence type="ECO:0000313" key="2">
    <source>
        <dbReference type="Proteomes" id="UP000235145"/>
    </source>
</evidence>
<name>A0A9R1WUR7_LACSA</name>
<proteinExistence type="predicted"/>
<keyword evidence="2" id="KW-1185">Reference proteome</keyword>
<accession>A0A9R1WUR7</accession>
<evidence type="ECO:0008006" key="3">
    <source>
        <dbReference type="Google" id="ProtNLM"/>
    </source>
</evidence>
<sequence>MASEDMITLKLLVHKGTQKVLYAEAPKEFVDFLLHLFSLPLGTINQLLGSKHMVGGLGKLKESVESLNPIYFQPGINKDNIFSSKTAFNGNMFLLLDDVSANERLPVTSTKKVYTCSYFGISRNGYQHQYCLSTTENPATLCPTCSRSMNVPLNLIGTPVVNLKEADQEKPKAGFVKEVVTYMVMDDLVVKPMSTISSITLINSFAVKDLSQLEEKTLPFGKDEALTLLRASLSTNEVLTTLYQKTNDA</sequence>
<dbReference type="AlphaFoldDB" id="A0A9R1WUR7"/>
<evidence type="ECO:0000313" key="1">
    <source>
        <dbReference type="EMBL" id="KAJ0189760.1"/>
    </source>
</evidence>
<dbReference type="PANTHER" id="PTHR33103">
    <property type="entry name" value="OS01G0153900 PROTEIN"/>
    <property type="match status" value="1"/>
</dbReference>
<protein>
    <recommendedName>
        <fullName evidence="3">DUF674 domain-containing protein</fullName>
    </recommendedName>
</protein>
<dbReference type="OrthoDB" id="2014278at2759"/>
<gene>
    <name evidence="1" type="ORF">LSAT_V11C800395890</name>
</gene>
<dbReference type="PANTHER" id="PTHR33103:SF110">
    <property type="entry name" value="DUF674 FAMILY PROTEIN"/>
    <property type="match status" value="1"/>
</dbReference>
<organism evidence="1 2">
    <name type="scientific">Lactuca sativa</name>
    <name type="common">Garden lettuce</name>
    <dbReference type="NCBI Taxonomy" id="4236"/>
    <lineage>
        <taxon>Eukaryota</taxon>
        <taxon>Viridiplantae</taxon>
        <taxon>Streptophyta</taxon>
        <taxon>Embryophyta</taxon>
        <taxon>Tracheophyta</taxon>
        <taxon>Spermatophyta</taxon>
        <taxon>Magnoliopsida</taxon>
        <taxon>eudicotyledons</taxon>
        <taxon>Gunneridae</taxon>
        <taxon>Pentapetalae</taxon>
        <taxon>asterids</taxon>
        <taxon>campanulids</taxon>
        <taxon>Asterales</taxon>
        <taxon>Asteraceae</taxon>
        <taxon>Cichorioideae</taxon>
        <taxon>Cichorieae</taxon>
        <taxon>Lactucinae</taxon>
        <taxon>Lactuca</taxon>
    </lineage>
</organism>